<accession>A0A128A1G8</accession>
<name>A0A128A1G8_9ARCH</name>
<organism evidence="1 2">
    <name type="scientific">Nitrosotalea devaniterrae</name>
    <dbReference type="NCBI Taxonomy" id="1078905"/>
    <lineage>
        <taxon>Archaea</taxon>
        <taxon>Nitrososphaerota</taxon>
        <taxon>Nitrososphaeria</taxon>
        <taxon>Nitrosotaleales</taxon>
        <taxon>Nitrosotaleaceae</taxon>
        <taxon>Nitrosotalea</taxon>
    </lineage>
</organism>
<sequence length="105" mass="11924">MEIQEGTFKAVLITTGRKTGKEHAVEIRVVFYNGKFYFSRRNPDSDWLKNSLANKNVKIEHLGNIISGTASLVEDQELCKKISQMKYSDKRSEESRVVLEVSPCG</sequence>
<dbReference type="Proteomes" id="UP000196239">
    <property type="component" value="Chromosome 1"/>
</dbReference>
<dbReference type="GO" id="GO:0016491">
    <property type="term" value="F:oxidoreductase activity"/>
    <property type="evidence" value="ECO:0007669"/>
    <property type="project" value="InterPro"/>
</dbReference>
<gene>
    <name evidence="1" type="ORF">NDEV_0438</name>
</gene>
<dbReference type="AlphaFoldDB" id="A0A128A1G8"/>
<evidence type="ECO:0000313" key="1">
    <source>
        <dbReference type="EMBL" id="CUR51203.1"/>
    </source>
</evidence>
<proteinExistence type="predicted"/>
<protein>
    <recommendedName>
        <fullName evidence="3">DUF385 domain-containing protein</fullName>
    </recommendedName>
</protein>
<evidence type="ECO:0008006" key="3">
    <source>
        <dbReference type="Google" id="ProtNLM"/>
    </source>
</evidence>
<evidence type="ECO:0000313" key="2">
    <source>
        <dbReference type="Proteomes" id="UP000196239"/>
    </source>
</evidence>
<dbReference type="SUPFAM" id="SSF50475">
    <property type="entry name" value="FMN-binding split barrel"/>
    <property type="match status" value="1"/>
</dbReference>
<dbReference type="InterPro" id="IPR004378">
    <property type="entry name" value="F420H2_quin_Rdtase"/>
</dbReference>
<dbReference type="Gene3D" id="2.30.110.10">
    <property type="entry name" value="Electron Transport, Fmn-binding Protein, Chain A"/>
    <property type="match status" value="1"/>
</dbReference>
<dbReference type="InterPro" id="IPR012349">
    <property type="entry name" value="Split_barrel_FMN-bd"/>
</dbReference>
<dbReference type="Pfam" id="PF04075">
    <property type="entry name" value="F420H2_quin_red"/>
    <property type="match status" value="1"/>
</dbReference>
<keyword evidence="2" id="KW-1185">Reference proteome</keyword>
<reference evidence="2" key="1">
    <citation type="submission" date="2015-10" db="EMBL/GenBank/DDBJ databases">
        <authorList>
            <person name="Lehtovirta-Morley L.E."/>
            <person name="Vieille C."/>
        </authorList>
    </citation>
    <scope>NUCLEOTIDE SEQUENCE [LARGE SCALE GENOMIC DNA]</scope>
</reference>
<dbReference type="KEGG" id="ndv:NDEV_0438"/>
<dbReference type="EMBL" id="LN890280">
    <property type="protein sequence ID" value="CUR51203.1"/>
    <property type="molecule type" value="Genomic_DNA"/>
</dbReference>